<dbReference type="OrthoDB" id="9790352at2"/>
<keyword evidence="4 14" id="KW-0028">Amino-acid biosynthesis</keyword>
<evidence type="ECO:0000259" key="15">
    <source>
        <dbReference type="Pfam" id="PF01113"/>
    </source>
</evidence>
<dbReference type="PANTHER" id="PTHR20836">
    <property type="entry name" value="DIHYDRODIPICOLINATE REDUCTASE"/>
    <property type="match status" value="1"/>
</dbReference>
<comment type="similarity">
    <text evidence="2 14">Belongs to the DapB family.</text>
</comment>
<dbReference type="Gene3D" id="3.30.360.10">
    <property type="entry name" value="Dihydrodipicolinate Reductase, domain 2"/>
    <property type="match status" value="1"/>
</dbReference>
<keyword evidence="18" id="KW-1185">Reference proteome</keyword>
<dbReference type="InterPro" id="IPR023940">
    <property type="entry name" value="DHDPR_bac"/>
</dbReference>
<gene>
    <name evidence="14" type="primary">dapB</name>
    <name evidence="17" type="ORF">DBZ36_14505</name>
</gene>
<dbReference type="EMBL" id="RAQO01000008">
    <property type="protein sequence ID" value="RKF15595.1"/>
    <property type="molecule type" value="Genomic_DNA"/>
</dbReference>
<dbReference type="EC" id="1.17.1.8" evidence="11 14"/>
<dbReference type="FunFam" id="3.30.360.10:FF:000004">
    <property type="entry name" value="4-hydroxy-tetrahydrodipicolinate reductase"/>
    <property type="match status" value="1"/>
</dbReference>
<feature type="binding site" evidence="14">
    <location>
        <position position="36"/>
    </location>
    <ligand>
        <name>NAD(+)</name>
        <dbReference type="ChEBI" id="CHEBI:57540"/>
    </ligand>
</feature>
<evidence type="ECO:0000256" key="10">
    <source>
        <dbReference type="ARBA" id="ARBA00037922"/>
    </source>
</evidence>
<evidence type="ECO:0000259" key="16">
    <source>
        <dbReference type="Pfam" id="PF05173"/>
    </source>
</evidence>
<keyword evidence="5 14" id="KW-0521">NADP</keyword>
<evidence type="ECO:0000256" key="13">
    <source>
        <dbReference type="ARBA" id="ARBA00049396"/>
    </source>
</evidence>
<evidence type="ECO:0000256" key="4">
    <source>
        <dbReference type="ARBA" id="ARBA00022605"/>
    </source>
</evidence>
<evidence type="ECO:0000256" key="9">
    <source>
        <dbReference type="ARBA" id="ARBA00023154"/>
    </source>
</evidence>
<accession>A0A420E863</accession>
<dbReference type="GO" id="GO:0005829">
    <property type="term" value="C:cytosol"/>
    <property type="evidence" value="ECO:0007669"/>
    <property type="project" value="TreeGrafter"/>
</dbReference>
<comment type="caution">
    <text evidence="14">Was originally thought to be a dihydrodipicolinate reductase (DHDPR), catalyzing the conversion of dihydrodipicolinate to tetrahydrodipicolinate. However, it was shown in E.coli that the substrate of the enzymatic reaction is not dihydrodipicolinate (DHDP) but in fact (2S,4S)-4-hydroxy-2,3,4,5-tetrahydrodipicolinic acid (HTPA), the product released by the DapA-catalyzed reaction.</text>
</comment>
<evidence type="ECO:0000313" key="18">
    <source>
        <dbReference type="Proteomes" id="UP000286482"/>
    </source>
</evidence>
<dbReference type="Pfam" id="PF01113">
    <property type="entry name" value="DapB_N"/>
    <property type="match status" value="1"/>
</dbReference>
<dbReference type="InterPro" id="IPR000846">
    <property type="entry name" value="DapB_N"/>
</dbReference>
<evidence type="ECO:0000256" key="7">
    <source>
        <dbReference type="ARBA" id="ARBA00023002"/>
    </source>
</evidence>
<dbReference type="PROSITE" id="PS01298">
    <property type="entry name" value="DAPB"/>
    <property type="match status" value="1"/>
</dbReference>
<protein>
    <recommendedName>
        <fullName evidence="11 14">4-hydroxy-tetrahydrodipicolinate reductase</fullName>
        <shortName evidence="14">HTPA reductase</shortName>
        <ecNumber evidence="11 14">1.17.1.8</ecNumber>
    </recommendedName>
</protein>
<dbReference type="PANTHER" id="PTHR20836:SF0">
    <property type="entry name" value="4-HYDROXY-TETRAHYDRODIPICOLINATE REDUCTASE 1, CHLOROPLASTIC-RELATED"/>
    <property type="match status" value="1"/>
</dbReference>
<feature type="binding site" evidence="14">
    <location>
        <position position="158"/>
    </location>
    <ligand>
        <name>(S)-2,3,4,5-tetrahydrodipicolinate</name>
        <dbReference type="ChEBI" id="CHEBI:16845"/>
    </ligand>
</feature>
<keyword evidence="6 14" id="KW-0220">Diaminopimelate biosynthesis</keyword>
<feature type="domain" description="Dihydrodipicolinate reductase N-terminal" evidence="15">
    <location>
        <begin position="4"/>
        <end position="127"/>
    </location>
</feature>
<feature type="active site" description="Proton donor" evidence="14">
    <location>
        <position position="161"/>
    </location>
</feature>
<dbReference type="UniPathway" id="UPA00034">
    <property type="reaction ID" value="UER00018"/>
</dbReference>
<dbReference type="GO" id="GO:0019877">
    <property type="term" value="P:diaminopimelate biosynthetic process"/>
    <property type="evidence" value="ECO:0007669"/>
    <property type="project" value="UniProtKB-UniRule"/>
</dbReference>
<dbReference type="GO" id="GO:0008839">
    <property type="term" value="F:4-hydroxy-tetrahydrodipicolinate reductase"/>
    <property type="evidence" value="ECO:0007669"/>
    <property type="project" value="UniProtKB-UniRule"/>
</dbReference>
<evidence type="ECO:0000256" key="1">
    <source>
        <dbReference type="ARBA" id="ARBA00004496"/>
    </source>
</evidence>
<sequence>MAKVQVAVVGCNGRMGKTLLEAISQNPDTELGAATERAGSSLIGVNAGELAGQKDIAVTVCDSLEGLEDKIDVVIDFTAPAVTLSHLAWAKKHGKKMVIGTTGFSDEQKQLLSDYSESVAIMFASNMSVGVNVVFKLLEVAAKAMGDYTDIEIIEGHHRHKVDAPSGTALSMGEVIADTLGRDLKKVAVYGREGITGERDRETIGFATIRAGDLVGEHTAMFADIGERVEITHKASSRMTFANGAVRAAVWLQEKPKGLFDMQDVLGLKDFDI</sequence>
<comment type="subcellular location">
    <subcellularLocation>
        <location evidence="1 14">Cytoplasm</location>
    </subcellularLocation>
</comment>
<comment type="pathway">
    <text evidence="10 14">Amino-acid biosynthesis; L-lysine biosynthesis via DAP pathway; (S)-tetrahydrodipicolinate from L-aspartate: step 4/4.</text>
</comment>
<proteinExistence type="inferred from homology"/>
<dbReference type="RefSeq" id="WP_120355681.1">
    <property type="nucleotide sequence ID" value="NZ_RAQO01000008.1"/>
</dbReference>
<dbReference type="Pfam" id="PF05173">
    <property type="entry name" value="DapB_C"/>
    <property type="match status" value="1"/>
</dbReference>
<dbReference type="InterPro" id="IPR022663">
    <property type="entry name" value="DapB_C"/>
</dbReference>
<comment type="function">
    <text evidence="14">Catalyzes the conversion of 4-hydroxy-tetrahydrodipicolinate (HTPA) to tetrahydrodipicolinate.</text>
</comment>
<keyword evidence="7 14" id="KW-0560">Oxidoreductase</keyword>
<name>A0A420E863_9ALTE</name>
<dbReference type="InterPro" id="IPR022664">
    <property type="entry name" value="DapB_N_CS"/>
</dbReference>
<feature type="binding site" evidence="14">
    <location>
        <position position="37"/>
    </location>
    <ligand>
        <name>NADP(+)</name>
        <dbReference type="ChEBI" id="CHEBI:58349"/>
    </ligand>
</feature>
<dbReference type="NCBIfam" id="TIGR00036">
    <property type="entry name" value="dapB"/>
    <property type="match status" value="1"/>
</dbReference>
<dbReference type="SUPFAM" id="SSF51735">
    <property type="entry name" value="NAD(P)-binding Rossmann-fold domains"/>
    <property type="match status" value="1"/>
</dbReference>
<comment type="catalytic activity">
    <reaction evidence="13 14">
        <text>(S)-2,3,4,5-tetrahydrodipicolinate + NAD(+) + H2O = (2S,4S)-4-hydroxy-2,3,4,5-tetrahydrodipicolinate + NADH + H(+)</text>
        <dbReference type="Rhea" id="RHEA:35323"/>
        <dbReference type="ChEBI" id="CHEBI:15377"/>
        <dbReference type="ChEBI" id="CHEBI:15378"/>
        <dbReference type="ChEBI" id="CHEBI:16845"/>
        <dbReference type="ChEBI" id="CHEBI:57540"/>
        <dbReference type="ChEBI" id="CHEBI:57945"/>
        <dbReference type="ChEBI" id="CHEBI:67139"/>
        <dbReference type="EC" id="1.17.1.8"/>
    </reaction>
</comment>
<evidence type="ECO:0000256" key="14">
    <source>
        <dbReference type="HAMAP-Rule" id="MF_00102"/>
    </source>
</evidence>
<evidence type="ECO:0000256" key="6">
    <source>
        <dbReference type="ARBA" id="ARBA00022915"/>
    </source>
</evidence>
<evidence type="ECO:0000256" key="2">
    <source>
        <dbReference type="ARBA" id="ARBA00006642"/>
    </source>
</evidence>
<comment type="subunit">
    <text evidence="14">Homotetramer.</text>
</comment>
<dbReference type="Proteomes" id="UP000286482">
    <property type="component" value="Unassembled WGS sequence"/>
</dbReference>
<dbReference type="GO" id="GO:0016726">
    <property type="term" value="F:oxidoreductase activity, acting on CH or CH2 groups, NAD or NADP as acceptor"/>
    <property type="evidence" value="ECO:0007669"/>
    <property type="project" value="UniProtKB-UniRule"/>
</dbReference>
<evidence type="ECO:0000313" key="17">
    <source>
        <dbReference type="EMBL" id="RKF15595.1"/>
    </source>
</evidence>
<feature type="binding site" evidence="14">
    <location>
        <begin position="10"/>
        <end position="15"/>
    </location>
    <ligand>
        <name>NAD(+)</name>
        <dbReference type="ChEBI" id="CHEBI:57540"/>
    </ligand>
</feature>
<evidence type="ECO:0000256" key="12">
    <source>
        <dbReference type="ARBA" id="ARBA00049080"/>
    </source>
</evidence>
<evidence type="ECO:0000256" key="8">
    <source>
        <dbReference type="ARBA" id="ARBA00023027"/>
    </source>
</evidence>
<dbReference type="SUPFAM" id="SSF55347">
    <property type="entry name" value="Glyceraldehyde-3-phosphate dehydrogenase-like, C-terminal domain"/>
    <property type="match status" value="1"/>
</dbReference>
<dbReference type="HAMAP" id="MF_00102">
    <property type="entry name" value="DapB"/>
    <property type="match status" value="1"/>
</dbReference>
<reference evidence="17 18" key="1">
    <citation type="submission" date="2018-09" db="EMBL/GenBank/DDBJ databases">
        <authorList>
            <person name="Wang Z."/>
        </authorList>
    </citation>
    <scope>NUCLEOTIDE SEQUENCE [LARGE SCALE GENOMIC DNA]</scope>
    <source>
        <strain evidence="17 18">ALS 81</strain>
    </source>
</reference>
<organism evidence="17 18">
    <name type="scientific">Alginatibacterium sediminis</name>
    <dbReference type="NCBI Taxonomy" id="2164068"/>
    <lineage>
        <taxon>Bacteria</taxon>
        <taxon>Pseudomonadati</taxon>
        <taxon>Pseudomonadota</taxon>
        <taxon>Gammaproteobacteria</taxon>
        <taxon>Alteromonadales</taxon>
        <taxon>Alteromonadaceae</taxon>
        <taxon>Alginatibacterium</taxon>
    </lineage>
</organism>
<feature type="active site" description="Proton donor/acceptor" evidence="14">
    <location>
        <position position="157"/>
    </location>
</feature>
<dbReference type="CDD" id="cd02274">
    <property type="entry name" value="DHDPR_N"/>
    <property type="match status" value="1"/>
</dbReference>
<evidence type="ECO:0000256" key="5">
    <source>
        <dbReference type="ARBA" id="ARBA00022857"/>
    </source>
</evidence>
<feature type="binding site" evidence="14">
    <location>
        <begin position="124"/>
        <end position="127"/>
    </location>
    <ligand>
        <name>NAD(+)</name>
        <dbReference type="ChEBI" id="CHEBI:57540"/>
    </ligand>
</feature>
<keyword evidence="3 14" id="KW-0963">Cytoplasm</keyword>
<keyword evidence="9 14" id="KW-0457">Lysine biosynthesis</keyword>
<dbReference type="GO" id="GO:0050661">
    <property type="term" value="F:NADP binding"/>
    <property type="evidence" value="ECO:0007669"/>
    <property type="project" value="UniProtKB-UniRule"/>
</dbReference>
<feature type="binding site" evidence="14">
    <location>
        <begin position="167"/>
        <end position="168"/>
    </location>
    <ligand>
        <name>(S)-2,3,4,5-tetrahydrodipicolinate</name>
        <dbReference type="ChEBI" id="CHEBI:16845"/>
    </ligand>
</feature>
<dbReference type="GO" id="GO:0009089">
    <property type="term" value="P:lysine biosynthetic process via diaminopimelate"/>
    <property type="evidence" value="ECO:0007669"/>
    <property type="project" value="UniProtKB-UniRule"/>
</dbReference>
<feature type="domain" description="Dihydrodipicolinate reductase C-terminal" evidence="16">
    <location>
        <begin position="130"/>
        <end position="266"/>
    </location>
</feature>
<evidence type="ECO:0000256" key="3">
    <source>
        <dbReference type="ARBA" id="ARBA00022490"/>
    </source>
</evidence>
<dbReference type="AlphaFoldDB" id="A0A420E863"/>
<dbReference type="Gene3D" id="3.40.50.720">
    <property type="entry name" value="NAD(P)-binding Rossmann-like Domain"/>
    <property type="match status" value="1"/>
</dbReference>
<dbReference type="GO" id="GO:0051287">
    <property type="term" value="F:NAD binding"/>
    <property type="evidence" value="ECO:0007669"/>
    <property type="project" value="UniProtKB-UniRule"/>
</dbReference>
<dbReference type="InterPro" id="IPR036291">
    <property type="entry name" value="NAD(P)-bd_dom_sf"/>
</dbReference>
<comment type="catalytic activity">
    <reaction evidence="12 14">
        <text>(S)-2,3,4,5-tetrahydrodipicolinate + NADP(+) + H2O = (2S,4S)-4-hydroxy-2,3,4,5-tetrahydrodipicolinate + NADPH + H(+)</text>
        <dbReference type="Rhea" id="RHEA:35331"/>
        <dbReference type="ChEBI" id="CHEBI:15377"/>
        <dbReference type="ChEBI" id="CHEBI:15378"/>
        <dbReference type="ChEBI" id="CHEBI:16845"/>
        <dbReference type="ChEBI" id="CHEBI:57783"/>
        <dbReference type="ChEBI" id="CHEBI:58349"/>
        <dbReference type="ChEBI" id="CHEBI:67139"/>
        <dbReference type="EC" id="1.17.1.8"/>
    </reaction>
</comment>
<dbReference type="FunFam" id="3.40.50.720:FF:000048">
    <property type="entry name" value="4-hydroxy-tetrahydrodipicolinate reductase"/>
    <property type="match status" value="1"/>
</dbReference>
<feature type="binding site" evidence="14">
    <location>
        <begin position="100"/>
        <end position="102"/>
    </location>
    <ligand>
        <name>NAD(+)</name>
        <dbReference type="ChEBI" id="CHEBI:57540"/>
    </ligand>
</feature>
<evidence type="ECO:0000256" key="11">
    <source>
        <dbReference type="ARBA" id="ARBA00038983"/>
    </source>
</evidence>
<keyword evidence="8 14" id="KW-0520">NAD</keyword>
<comment type="caution">
    <text evidence="17">The sequence shown here is derived from an EMBL/GenBank/DDBJ whole genome shotgun (WGS) entry which is preliminary data.</text>
</comment>
<dbReference type="PIRSF" id="PIRSF000161">
    <property type="entry name" value="DHPR"/>
    <property type="match status" value="1"/>
</dbReference>